<dbReference type="InterPro" id="IPR036679">
    <property type="entry name" value="FlgN-like_sf"/>
</dbReference>
<dbReference type="SUPFAM" id="SSF140566">
    <property type="entry name" value="FlgN-like"/>
    <property type="match status" value="1"/>
</dbReference>
<evidence type="ECO:0000313" key="5">
    <source>
        <dbReference type="Proteomes" id="UP000315440"/>
    </source>
</evidence>
<comment type="function">
    <text evidence="1">Required for the efficient initiation of filament assembly.</text>
</comment>
<name>A0A5C5ZM50_9BACT</name>
<accession>A0A5C5ZM50</accession>
<proteinExistence type="inferred from homology"/>
<evidence type="ECO:0000313" key="4">
    <source>
        <dbReference type="EMBL" id="TWT88220.1"/>
    </source>
</evidence>
<dbReference type="InterPro" id="IPR007809">
    <property type="entry name" value="FlgN-like"/>
</dbReference>
<reference evidence="4 5" key="1">
    <citation type="submission" date="2019-02" db="EMBL/GenBank/DDBJ databases">
        <title>Deep-cultivation of Planctomycetes and their phenomic and genomic characterization uncovers novel biology.</title>
        <authorList>
            <person name="Wiegand S."/>
            <person name="Jogler M."/>
            <person name="Boedeker C."/>
            <person name="Pinto D."/>
            <person name="Vollmers J."/>
            <person name="Rivas-Marin E."/>
            <person name="Kohn T."/>
            <person name="Peeters S.H."/>
            <person name="Heuer A."/>
            <person name="Rast P."/>
            <person name="Oberbeckmann S."/>
            <person name="Bunk B."/>
            <person name="Jeske O."/>
            <person name="Meyerdierks A."/>
            <person name="Storesund J.E."/>
            <person name="Kallscheuer N."/>
            <person name="Luecker S."/>
            <person name="Lage O.M."/>
            <person name="Pohl T."/>
            <person name="Merkel B.J."/>
            <person name="Hornburger P."/>
            <person name="Mueller R.-W."/>
            <person name="Bruemmer F."/>
            <person name="Labrenz M."/>
            <person name="Spormann A.M."/>
            <person name="Op Den Camp H."/>
            <person name="Overmann J."/>
            <person name="Amann R."/>
            <person name="Jetten M.S.M."/>
            <person name="Mascher T."/>
            <person name="Medema M.H."/>
            <person name="Devos D.P."/>
            <person name="Kaster A.-K."/>
            <person name="Ovreas L."/>
            <person name="Rohde M."/>
            <person name="Galperin M.Y."/>
            <person name="Jogler C."/>
        </authorList>
    </citation>
    <scope>NUCLEOTIDE SEQUENCE [LARGE SCALE GENOMIC DNA]</scope>
    <source>
        <strain evidence="4 5">Mal64</strain>
    </source>
</reference>
<keyword evidence="5" id="KW-1185">Reference proteome</keyword>
<dbReference type="Proteomes" id="UP000315440">
    <property type="component" value="Unassembled WGS sequence"/>
</dbReference>
<sequence>MKLNDTAVPVAADELPSPAEWERRIGDLLERLSTVQKDLLSLLAEKGKLLANRDTDGLKALQSRETRLSERLATLHAERERLLVEAEKRGKPARDLQALSATLPAAERRRLRPRIREARGTSRLLHHHSLASWVLVQRQLLHVSQMIEIVATGGKKSPTYLKSGLPETSGALVDRAV</sequence>
<comment type="caution">
    <text evidence="4">The sequence shown here is derived from an EMBL/GenBank/DDBJ whole genome shotgun (WGS) entry which is preliminary data.</text>
</comment>
<dbReference type="GO" id="GO:0044780">
    <property type="term" value="P:bacterial-type flagellum assembly"/>
    <property type="evidence" value="ECO:0007669"/>
    <property type="project" value="InterPro"/>
</dbReference>
<dbReference type="Gene3D" id="1.20.58.300">
    <property type="entry name" value="FlgN-like"/>
    <property type="match status" value="1"/>
</dbReference>
<dbReference type="AlphaFoldDB" id="A0A5C5ZM50"/>
<evidence type="ECO:0000256" key="1">
    <source>
        <dbReference type="ARBA" id="ARBA00002397"/>
    </source>
</evidence>
<evidence type="ECO:0000256" key="3">
    <source>
        <dbReference type="ARBA" id="ARBA00022795"/>
    </source>
</evidence>
<protein>
    <submittedName>
        <fullName evidence="4">FlgN protein</fullName>
    </submittedName>
</protein>
<organism evidence="4 5">
    <name type="scientific">Pseudobythopirellula maris</name>
    <dbReference type="NCBI Taxonomy" id="2527991"/>
    <lineage>
        <taxon>Bacteria</taxon>
        <taxon>Pseudomonadati</taxon>
        <taxon>Planctomycetota</taxon>
        <taxon>Planctomycetia</taxon>
        <taxon>Pirellulales</taxon>
        <taxon>Lacipirellulaceae</taxon>
        <taxon>Pseudobythopirellula</taxon>
    </lineage>
</organism>
<dbReference type="EMBL" id="SJPQ01000002">
    <property type="protein sequence ID" value="TWT88220.1"/>
    <property type="molecule type" value="Genomic_DNA"/>
</dbReference>
<keyword evidence="3" id="KW-1005">Bacterial flagellum biogenesis</keyword>
<comment type="similarity">
    <text evidence="2">Belongs to the FlgN family.</text>
</comment>
<dbReference type="Pfam" id="PF05130">
    <property type="entry name" value="FlgN"/>
    <property type="match status" value="1"/>
</dbReference>
<gene>
    <name evidence="4" type="ORF">Mal64_16990</name>
</gene>
<evidence type="ECO:0000256" key="2">
    <source>
        <dbReference type="ARBA" id="ARBA00007703"/>
    </source>
</evidence>